<dbReference type="AlphaFoldDB" id="A0A0F9J8J1"/>
<feature type="non-terminal residue" evidence="1">
    <location>
        <position position="1"/>
    </location>
</feature>
<comment type="caution">
    <text evidence="1">The sequence shown here is derived from an EMBL/GenBank/DDBJ whole genome shotgun (WGS) entry which is preliminary data.</text>
</comment>
<proteinExistence type="predicted"/>
<protein>
    <submittedName>
        <fullName evidence="1">Uncharacterized protein</fullName>
    </submittedName>
</protein>
<name>A0A0F9J8J1_9ZZZZ</name>
<reference evidence="1" key="1">
    <citation type="journal article" date="2015" name="Nature">
        <title>Complex archaea that bridge the gap between prokaryotes and eukaryotes.</title>
        <authorList>
            <person name="Spang A."/>
            <person name="Saw J.H."/>
            <person name="Jorgensen S.L."/>
            <person name="Zaremba-Niedzwiedzka K."/>
            <person name="Martijn J."/>
            <person name="Lind A.E."/>
            <person name="van Eijk R."/>
            <person name="Schleper C."/>
            <person name="Guy L."/>
            <person name="Ettema T.J."/>
        </authorList>
    </citation>
    <scope>NUCLEOTIDE SEQUENCE</scope>
</reference>
<organism evidence="1">
    <name type="scientific">marine sediment metagenome</name>
    <dbReference type="NCBI Taxonomy" id="412755"/>
    <lineage>
        <taxon>unclassified sequences</taxon>
        <taxon>metagenomes</taxon>
        <taxon>ecological metagenomes</taxon>
    </lineage>
</organism>
<accession>A0A0F9J8J1</accession>
<dbReference type="EMBL" id="LAZR01017008">
    <property type="protein sequence ID" value="KKM02161.1"/>
    <property type="molecule type" value="Genomic_DNA"/>
</dbReference>
<evidence type="ECO:0000313" key="1">
    <source>
        <dbReference type="EMBL" id="KKM02161.1"/>
    </source>
</evidence>
<gene>
    <name evidence="1" type="ORF">LCGC14_1787190</name>
</gene>
<sequence length="254" mass="29219">PSARMTSVRVDAQTQTYSNEFDINQLADEVKEYADSIIEPIFYLNSKLNMSIALTKVLINETLNDMLITPLSNFLGQPIINISDLENALRNFTIPRDIIDPIYERLFRWEIPKLFPASWDNLVYFYISYDGIFPITNLKVTVDLVYGTPIRLIQSVDSILSTGEKLTLSLKISTVLQDILKSTYQVLVDTTYNSIIKGDLFFYEHFGEIFKNEFLNIDLWLSLGVNANLGLLPIKFKVDVDLIWVIQQLIEVYL</sequence>